<reference evidence="1 2" key="1">
    <citation type="submission" date="2019-05" db="EMBL/GenBank/DDBJ databases">
        <authorList>
            <consortium name="Pathogen Informatics"/>
        </authorList>
    </citation>
    <scope>NUCLEOTIDE SEQUENCE [LARGE SCALE GENOMIC DNA]</scope>
    <source>
        <strain evidence="1 2">NCTC503</strain>
    </source>
</reference>
<protein>
    <submittedName>
        <fullName evidence="1">Phage protein</fullName>
    </submittedName>
</protein>
<dbReference type="OrthoDB" id="47969at2"/>
<accession>A0A4U9RCL7</accession>
<dbReference type="RefSeq" id="WP_138209954.1">
    <property type="nucleotide sequence ID" value="NZ_CBCRUQ010000020.1"/>
</dbReference>
<dbReference type="Proteomes" id="UP000308489">
    <property type="component" value="Chromosome 1"/>
</dbReference>
<name>A0A4U9RCL7_HATHI</name>
<dbReference type="InterPro" id="IPR005564">
    <property type="entry name" value="Major_capsid_GpE"/>
</dbReference>
<organism evidence="1 2">
    <name type="scientific">Hathewaya histolytica</name>
    <name type="common">Clostridium histolyticum</name>
    <dbReference type="NCBI Taxonomy" id="1498"/>
    <lineage>
        <taxon>Bacteria</taxon>
        <taxon>Bacillati</taxon>
        <taxon>Bacillota</taxon>
        <taxon>Clostridia</taxon>
        <taxon>Eubacteriales</taxon>
        <taxon>Clostridiaceae</taxon>
        <taxon>Hathewaya</taxon>
    </lineage>
</organism>
<evidence type="ECO:0000313" key="2">
    <source>
        <dbReference type="Proteomes" id="UP000308489"/>
    </source>
</evidence>
<dbReference type="KEGG" id="hhw:NCTC503_01283"/>
<keyword evidence="2" id="KW-1185">Reference proteome</keyword>
<gene>
    <name evidence="1" type="ORF">NCTC503_01283</name>
</gene>
<dbReference type="EMBL" id="LR590481">
    <property type="protein sequence ID" value="VTQ88718.1"/>
    <property type="molecule type" value="Genomic_DNA"/>
</dbReference>
<dbReference type="InterPro" id="IPR053738">
    <property type="entry name" value="Lambda_capsid_assembly"/>
</dbReference>
<evidence type="ECO:0000313" key="1">
    <source>
        <dbReference type="EMBL" id="VTQ88718.1"/>
    </source>
</evidence>
<dbReference type="Gene3D" id="3.90.1690.10">
    <property type="entry name" value="phage-related protein like domain"/>
    <property type="match status" value="1"/>
</dbReference>
<dbReference type="AlphaFoldDB" id="A0A4U9RCL7"/>
<dbReference type="Pfam" id="PF03864">
    <property type="entry name" value="Phage_cap_E"/>
    <property type="match status" value="1"/>
</dbReference>
<sequence>MELKDFINSKEIALYIKNLPPQIKLDELLFPVTKQISTEIEIAKGAKQRPVALRMSTFDVAAKVRALKADVSVEKKEMPFFKEAIGIKEKDRRDLILAQKSNNKNLVEFMVKNVFENYATLVAGADIQSTRMRAQLMQKGEINIETEDGDIVVDYRIPANHKEVLQGTAKWSDPTADIVGDIKRWQRVFTDEGMEKPSRLLITEKTFLNTVCKNVAITKDLKSRVLGEVIITDEDYVSYLKKKLGIEIAFLNGTFVNEENKTMNYYEDKLVTLIPKGTLGQTIYAVTPEEFDKSYGSGKIDTQVIKTGIAITTMVKEDPVAVDTKVSQIVIPSFERADECFFTTVS</sequence>
<proteinExistence type="predicted"/>